<reference evidence="1 2" key="1">
    <citation type="submission" date="2024-11" db="EMBL/GenBank/DDBJ databases">
        <title>Adaptive evolution of stress response genes in parasites aligns with host niche diversity.</title>
        <authorList>
            <person name="Hahn C."/>
            <person name="Resl P."/>
        </authorList>
    </citation>
    <scope>NUCLEOTIDE SEQUENCE [LARGE SCALE GENOMIC DNA]</scope>
    <source>
        <strain evidence="1">EGGRZ-B1_66</strain>
        <tissue evidence="1">Body</tissue>
    </source>
</reference>
<comment type="caution">
    <text evidence="1">The sequence shown here is derived from an EMBL/GenBank/DDBJ whole genome shotgun (WGS) entry which is preliminary data.</text>
</comment>
<gene>
    <name evidence="1" type="ORF">Ciccas_013620</name>
</gene>
<dbReference type="Proteomes" id="UP001626550">
    <property type="component" value="Unassembled WGS sequence"/>
</dbReference>
<proteinExistence type="predicted"/>
<protein>
    <submittedName>
        <fullName evidence="1">Uncharacterized protein</fullName>
    </submittedName>
</protein>
<name>A0ABD2PN73_9PLAT</name>
<keyword evidence="2" id="KW-1185">Reference proteome</keyword>
<accession>A0ABD2PN73</accession>
<evidence type="ECO:0000313" key="1">
    <source>
        <dbReference type="EMBL" id="KAL3307856.1"/>
    </source>
</evidence>
<dbReference type="AlphaFoldDB" id="A0ABD2PN73"/>
<organism evidence="1 2">
    <name type="scientific">Cichlidogyrus casuarinus</name>
    <dbReference type="NCBI Taxonomy" id="1844966"/>
    <lineage>
        <taxon>Eukaryota</taxon>
        <taxon>Metazoa</taxon>
        <taxon>Spiralia</taxon>
        <taxon>Lophotrochozoa</taxon>
        <taxon>Platyhelminthes</taxon>
        <taxon>Monogenea</taxon>
        <taxon>Monopisthocotylea</taxon>
        <taxon>Dactylogyridea</taxon>
        <taxon>Ancyrocephalidae</taxon>
        <taxon>Cichlidogyrus</taxon>
    </lineage>
</organism>
<dbReference type="EMBL" id="JBJKFK010006328">
    <property type="protein sequence ID" value="KAL3307856.1"/>
    <property type="molecule type" value="Genomic_DNA"/>
</dbReference>
<evidence type="ECO:0000313" key="2">
    <source>
        <dbReference type="Proteomes" id="UP001626550"/>
    </source>
</evidence>
<sequence>MNVAGEHDGLCEVREHQAERASIEHERVSGHGSSGGGHVIGQRQVLHHEHDKRAGCGRCQRITVSIEEAAEQEELMHFSIFSCLKRLCPIMQ</sequence>